<dbReference type="PANTHER" id="PTHR43428">
    <property type="entry name" value="ARSENATE REDUCTASE"/>
    <property type="match status" value="1"/>
</dbReference>
<protein>
    <submittedName>
        <fullName evidence="3">ArsR family transcriptional regulator</fullName>
    </submittedName>
</protein>
<organism evidence="3 4">
    <name type="scientific">Novosphingobium guangzhouense</name>
    <dbReference type="NCBI Taxonomy" id="1850347"/>
    <lineage>
        <taxon>Bacteria</taxon>
        <taxon>Pseudomonadati</taxon>
        <taxon>Pseudomonadota</taxon>
        <taxon>Alphaproteobacteria</taxon>
        <taxon>Sphingomonadales</taxon>
        <taxon>Sphingomonadaceae</taxon>
        <taxon>Novosphingobium</taxon>
    </lineage>
</organism>
<gene>
    <name evidence="3" type="ORF">A8V01_23635</name>
</gene>
<dbReference type="EMBL" id="LYMM01000049">
    <property type="protein sequence ID" value="PNU03534.1"/>
    <property type="molecule type" value="Genomic_DNA"/>
</dbReference>
<dbReference type="CDD" id="cd16345">
    <property type="entry name" value="LMWP_ArsC"/>
    <property type="match status" value="1"/>
</dbReference>
<dbReference type="Pfam" id="PF01451">
    <property type="entry name" value="LMWPc"/>
    <property type="match status" value="1"/>
</dbReference>
<comment type="caution">
    <text evidence="3">The sequence shown here is derived from an EMBL/GenBank/DDBJ whole genome shotgun (WGS) entry which is preliminary data.</text>
</comment>
<dbReference type="SUPFAM" id="SSF52788">
    <property type="entry name" value="Phosphotyrosine protein phosphatases I"/>
    <property type="match status" value="1"/>
</dbReference>
<dbReference type="PANTHER" id="PTHR43428:SF1">
    <property type="entry name" value="ARSENATE REDUCTASE"/>
    <property type="match status" value="1"/>
</dbReference>
<keyword evidence="1" id="KW-0059">Arsenical resistance</keyword>
<evidence type="ECO:0000259" key="2">
    <source>
        <dbReference type="SMART" id="SM00226"/>
    </source>
</evidence>
<feature type="domain" description="Phosphotyrosine protein phosphatase I" evidence="2">
    <location>
        <begin position="6"/>
        <end position="142"/>
    </location>
</feature>
<accession>A0A2K2FXR1</accession>
<dbReference type="Gene3D" id="3.40.50.2300">
    <property type="match status" value="1"/>
</dbReference>
<dbReference type="InterPro" id="IPR023485">
    <property type="entry name" value="Ptyr_pPase"/>
</dbReference>
<dbReference type="AlphaFoldDB" id="A0A2K2FXR1"/>
<dbReference type="Proteomes" id="UP000236327">
    <property type="component" value="Unassembled WGS sequence"/>
</dbReference>
<dbReference type="RefSeq" id="WP_103097460.1">
    <property type="nucleotide sequence ID" value="NZ_LYMM01000049.1"/>
</dbReference>
<dbReference type="OrthoDB" id="9793058at2"/>
<evidence type="ECO:0000256" key="1">
    <source>
        <dbReference type="ARBA" id="ARBA00022849"/>
    </source>
</evidence>
<proteinExistence type="predicted"/>
<name>A0A2K2FXR1_9SPHN</name>
<reference evidence="3 4" key="1">
    <citation type="submission" date="2016-05" db="EMBL/GenBank/DDBJ databases">
        <title>Complete genome sequence of Novosphingobium guangzhouense SA925(T).</title>
        <authorList>
            <person name="Sha S."/>
        </authorList>
    </citation>
    <scope>NUCLEOTIDE SEQUENCE [LARGE SCALE GENOMIC DNA]</scope>
    <source>
        <strain evidence="3 4">SA925</strain>
    </source>
</reference>
<sequence length="173" mass="18697">MTDRIYNVLFLCTGNSARSILGEAVMNKLGEGRFRAYSAGSQPKGEVHPMALSVLSSLEFETAGMRSKSWGEFAASDAPKFDFIFTVCDNAAGETCPVWIGHPLTAHWGIEDPAAVEGEGQREAFMQALRFLQNRIALFLALPLTSLDDMATRRHLKEIGQGEGASAKAGASE</sequence>
<dbReference type="InterPro" id="IPR036196">
    <property type="entry name" value="Ptyr_pPase_sf"/>
</dbReference>
<dbReference type="SMART" id="SM00226">
    <property type="entry name" value="LMWPc"/>
    <property type="match status" value="1"/>
</dbReference>
<dbReference type="GO" id="GO:0046685">
    <property type="term" value="P:response to arsenic-containing substance"/>
    <property type="evidence" value="ECO:0007669"/>
    <property type="project" value="UniProtKB-KW"/>
</dbReference>
<keyword evidence="4" id="KW-1185">Reference proteome</keyword>
<evidence type="ECO:0000313" key="4">
    <source>
        <dbReference type="Proteomes" id="UP000236327"/>
    </source>
</evidence>
<evidence type="ECO:0000313" key="3">
    <source>
        <dbReference type="EMBL" id="PNU03534.1"/>
    </source>
</evidence>